<dbReference type="SUPFAM" id="SSF110857">
    <property type="entry name" value="Gamma-glutamyl cyclotransferase-like"/>
    <property type="match status" value="1"/>
</dbReference>
<dbReference type="Gene3D" id="3.90.79.10">
    <property type="entry name" value="Nucleoside Triphosphate Pyrophosphohydrolase"/>
    <property type="match status" value="1"/>
</dbReference>
<protein>
    <recommendedName>
        <fullName evidence="4">Putative gamma-glutamylcyclotransferase</fullName>
    </recommendedName>
</protein>
<evidence type="ECO:0000256" key="3">
    <source>
        <dbReference type="ARBA" id="ARBA00022801"/>
    </source>
</evidence>
<dbReference type="InterPro" id="IPR009288">
    <property type="entry name" value="AIG2-like_dom"/>
</dbReference>
<keyword evidence="2" id="KW-0808">Transferase</keyword>
<dbReference type="SUPFAM" id="SSF55811">
    <property type="entry name" value="Nudix"/>
    <property type="match status" value="1"/>
</dbReference>
<keyword evidence="3" id="KW-0378">Hydrolase</keyword>
<dbReference type="AlphaFoldDB" id="A0A0B3S455"/>
<evidence type="ECO:0000256" key="2">
    <source>
        <dbReference type="ARBA" id="ARBA00022679"/>
    </source>
</evidence>
<dbReference type="PROSITE" id="PS00893">
    <property type="entry name" value="NUDIX_BOX"/>
    <property type="match status" value="1"/>
</dbReference>
<dbReference type="InterPro" id="IPR000086">
    <property type="entry name" value="NUDIX_hydrolase_dom"/>
</dbReference>
<feature type="binding site" evidence="5">
    <location>
        <position position="281"/>
    </location>
    <ligand>
        <name>Mg(2+)</name>
        <dbReference type="ChEBI" id="CHEBI:18420"/>
        <label>1</label>
    </ligand>
</feature>
<comment type="caution">
    <text evidence="8">The sequence shown here is derived from an EMBL/GenBank/DDBJ whole genome shotgun (WGS) entry which is preliminary data.</text>
</comment>
<dbReference type="PANTHER" id="PTHR31544">
    <property type="entry name" value="AIG2-LIKE PROTEIN D"/>
    <property type="match status" value="1"/>
</dbReference>
<dbReference type="Proteomes" id="UP000030960">
    <property type="component" value="Unassembled WGS sequence"/>
</dbReference>
<dbReference type="Pfam" id="PF06094">
    <property type="entry name" value="GGACT"/>
    <property type="match status" value="1"/>
</dbReference>
<organism evidence="8 9">
    <name type="scientific">Mameliella alba</name>
    <dbReference type="NCBI Taxonomy" id="561184"/>
    <lineage>
        <taxon>Bacteria</taxon>
        <taxon>Pseudomonadati</taxon>
        <taxon>Pseudomonadota</taxon>
        <taxon>Alphaproteobacteria</taxon>
        <taxon>Rhodobacterales</taxon>
        <taxon>Roseobacteraceae</taxon>
        <taxon>Mameliella</taxon>
    </lineage>
</organism>
<feature type="short sequence motif" description="Nudix box" evidence="6">
    <location>
        <begin position="262"/>
        <end position="284"/>
    </location>
</feature>
<feature type="domain" description="Nudix hydrolase" evidence="7">
    <location>
        <begin position="219"/>
        <end position="359"/>
    </location>
</feature>
<dbReference type="PATRIC" id="fig|1515334.3.peg.1803"/>
<dbReference type="CDD" id="cd24155">
    <property type="entry name" value="NUDIX_ADPRase"/>
    <property type="match status" value="1"/>
</dbReference>
<dbReference type="OrthoDB" id="5292471at2"/>
<dbReference type="InterPro" id="IPR004385">
    <property type="entry name" value="NDP_pyrophosphatase"/>
</dbReference>
<reference evidence="8 9" key="1">
    <citation type="submission" date="2014-10" db="EMBL/GenBank/DDBJ databases">
        <title>Genome sequence of Ponticoccus sp. strain UMTAT08 isolated from clonal culture of toxic dinoflagellate Alexandrium tamiyavanichii.</title>
        <authorList>
            <person name="Gan H.Y."/>
            <person name="Muhd D.-D."/>
            <person name="Mohd Noor M.E."/>
            <person name="Yeong Y.S."/>
            <person name="Usup G."/>
        </authorList>
    </citation>
    <scope>NUCLEOTIDE SEQUENCE [LARGE SCALE GENOMIC DNA]</scope>
    <source>
        <strain evidence="8 9">UMTAT08</strain>
    </source>
</reference>
<dbReference type="InterPro" id="IPR045038">
    <property type="entry name" value="AIG2-like"/>
</dbReference>
<feature type="binding site" evidence="5">
    <location>
        <position position="277"/>
    </location>
    <ligand>
        <name>Mg(2+)</name>
        <dbReference type="ChEBI" id="CHEBI:18420"/>
        <label>1</label>
    </ligand>
</feature>
<feature type="binding site" evidence="5">
    <location>
        <position position="330"/>
    </location>
    <ligand>
        <name>Mg(2+)</name>
        <dbReference type="ChEBI" id="CHEBI:18420"/>
        <label>1</label>
    </ligand>
</feature>
<keyword evidence="5" id="KW-0460">Magnesium</keyword>
<evidence type="ECO:0000313" key="9">
    <source>
        <dbReference type="Proteomes" id="UP000030960"/>
    </source>
</evidence>
<dbReference type="NCBIfam" id="TIGR00052">
    <property type="entry name" value="nudix-type nucleoside diphosphatase, YffH/AdpP family"/>
    <property type="match status" value="1"/>
</dbReference>
<dbReference type="STRING" id="561184.SAMN05216376_10162"/>
<dbReference type="EMBL" id="JSUQ01000006">
    <property type="protein sequence ID" value="KHQ53803.1"/>
    <property type="molecule type" value="Genomic_DNA"/>
</dbReference>
<dbReference type="GO" id="GO:0016818">
    <property type="term" value="F:hydrolase activity, acting on acid anhydrides, in phosphorus-containing anhydrides"/>
    <property type="evidence" value="ECO:0007669"/>
    <property type="project" value="InterPro"/>
</dbReference>
<dbReference type="RefSeq" id="WP_043139890.1">
    <property type="nucleotide sequence ID" value="NZ_JSUQ01000006.1"/>
</dbReference>
<dbReference type="Gene3D" id="3.10.490.10">
    <property type="entry name" value="Gamma-glutamyl cyclotransferase-like"/>
    <property type="match status" value="1"/>
</dbReference>
<evidence type="ECO:0000259" key="7">
    <source>
        <dbReference type="PROSITE" id="PS51462"/>
    </source>
</evidence>
<dbReference type="CDD" id="cd06661">
    <property type="entry name" value="GGCT_like"/>
    <property type="match status" value="1"/>
</dbReference>
<dbReference type="Pfam" id="PF00293">
    <property type="entry name" value="NUDIX"/>
    <property type="match status" value="1"/>
</dbReference>
<dbReference type="PROSITE" id="PS51462">
    <property type="entry name" value="NUDIX"/>
    <property type="match status" value="1"/>
</dbReference>
<proteinExistence type="predicted"/>
<dbReference type="GO" id="GO:0016740">
    <property type="term" value="F:transferase activity"/>
    <property type="evidence" value="ECO:0007669"/>
    <property type="project" value="UniProtKB-KW"/>
</dbReference>
<feature type="binding site" evidence="5">
    <location>
        <position position="261"/>
    </location>
    <ligand>
        <name>Mg(2+)</name>
        <dbReference type="ChEBI" id="CHEBI:18420"/>
        <label>1</label>
    </ligand>
</feature>
<evidence type="ECO:0000256" key="1">
    <source>
        <dbReference type="ARBA" id="ARBA00001946"/>
    </source>
</evidence>
<keyword evidence="9" id="KW-1185">Reference proteome</keyword>
<gene>
    <name evidence="8" type="ORF">OA50_01792</name>
</gene>
<sequence length="378" mass="42098">MSNLFFYGTLRHLPLLELVLGHAPEVEPAQLADHAVLWAAGRAFPMIVAQRGARAEGLLVRGLSEADRAALDYYEGGFAYELRPVTVETGAGSCAAEVFFPVSEERWKPGAPWSLDDWLDRWGGVTMRAAQEVMDRRGAYAAREVAGMLPFFRARAWAQDIAAEGAPQTLRRASGIEDVDYQGLRGRPYRGFFRIDPFRLRYRRFDGEWSAPLERECFIAFDVALVLPYDPVLDKVLLIEQMRFGPIHRGDPAPWVLEAVAGVIDAGESPEEAARRETVEEAGLEVHALLPACKGYASPGYTTEFYHAFVGLCDLSGRDKRIGGLDEEHEDIRSHVVTFDHAMELIETGEINALPLAMLINWVAARRADLRAGQVRQS</sequence>
<evidence type="ECO:0000256" key="4">
    <source>
        <dbReference type="ARBA" id="ARBA00030602"/>
    </source>
</evidence>
<dbReference type="PANTHER" id="PTHR31544:SF2">
    <property type="entry name" value="AIG2-LIKE PROTEIN D"/>
    <property type="match status" value="1"/>
</dbReference>
<dbReference type="InterPro" id="IPR036568">
    <property type="entry name" value="GGCT-like_sf"/>
</dbReference>
<dbReference type="InterPro" id="IPR015797">
    <property type="entry name" value="NUDIX_hydrolase-like_dom_sf"/>
</dbReference>
<evidence type="ECO:0000313" key="8">
    <source>
        <dbReference type="EMBL" id="KHQ53803.1"/>
    </source>
</evidence>
<evidence type="ECO:0000256" key="6">
    <source>
        <dbReference type="PIRSR" id="PIRSR604385-3"/>
    </source>
</evidence>
<comment type="cofactor">
    <cofactor evidence="1 5">
        <name>Mg(2+)</name>
        <dbReference type="ChEBI" id="CHEBI:18420"/>
    </cofactor>
</comment>
<keyword evidence="5" id="KW-0479">Metal-binding</keyword>
<dbReference type="InterPro" id="IPR020084">
    <property type="entry name" value="NUDIX_hydrolase_CS"/>
</dbReference>
<name>A0A0B3S455_9RHOB</name>
<evidence type="ECO:0000256" key="5">
    <source>
        <dbReference type="PIRSR" id="PIRSR604385-2"/>
    </source>
</evidence>
<dbReference type="InterPro" id="IPR013024">
    <property type="entry name" value="GGCT-like"/>
</dbReference>
<dbReference type="GO" id="GO:0046872">
    <property type="term" value="F:metal ion binding"/>
    <property type="evidence" value="ECO:0007669"/>
    <property type="project" value="UniProtKB-KW"/>
</dbReference>
<accession>A0A0B3S455</accession>